<keyword evidence="1" id="KW-1133">Transmembrane helix</keyword>
<feature type="transmembrane region" description="Helical" evidence="1">
    <location>
        <begin position="50"/>
        <end position="69"/>
    </location>
</feature>
<keyword evidence="1" id="KW-0812">Transmembrane</keyword>
<dbReference type="EMBL" id="KI963933">
    <property type="protein sequence ID" value="EUC49291.1"/>
    <property type="molecule type" value="Genomic_DNA"/>
</dbReference>
<dbReference type="RefSeq" id="XP_007684245.1">
    <property type="nucleotide sequence ID" value="XM_007686055.1"/>
</dbReference>
<organism evidence="2 3">
    <name type="scientific">Bipolaris oryzae ATCC 44560</name>
    <dbReference type="NCBI Taxonomy" id="930090"/>
    <lineage>
        <taxon>Eukaryota</taxon>
        <taxon>Fungi</taxon>
        <taxon>Dikarya</taxon>
        <taxon>Ascomycota</taxon>
        <taxon>Pezizomycotina</taxon>
        <taxon>Dothideomycetes</taxon>
        <taxon>Pleosporomycetidae</taxon>
        <taxon>Pleosporales</taxon>
        <taxon>Pleosporineae</taxon>
        <taxon>Pleosporaceae</taxon>
        <taxon>Bipolaris</taxon>
    </lineage>
</organism>
<feature type="non-terminal residue" evidence="2">
    <location>
        <position position="1"/>
    </location>
</feature>
<dbReference type="KEGG" id="bor:COCMIDRAFT_85119"/>
<reference evidence="2 3" key="1">
    <citation type="journal article" date="2013" name="PLoS Genet.">
        <title>Comparative genome structure, secondary metabolite, and effector coding capacity across Cochliobolus pathogens.</title>
        <authorList>
            <person name="Condon B.J."/>
            <person name="Leng Y."/>
            <person name="Wu D."/>
            <person name="Bushley K.E."/>
            <person name="Ohm R.A."/>
            <person name="Otillar R."/>
            <person name="Martin J."/>
            <person name="Schackwitz W."/>
            <person name="Grimwood J."/>
            <person name="MohdZainudin N."/>
            <person name="Xue C."/>
            <person name="Wang R."/>
            <person name="Manning V.A."/>
            <person name="Dhillon B."/>
            <person name="Tu Z.J."/>
            <person name="Steffenson B.J."/>
            <person name="Salamov A."/>
            <person name="Sun H."/>
            <person name="Lowry S."/>
            <person name="LaButti K."/>
            <person name="Han J."/>
            <person name="Copeland A."/>
            <person name="Lindquist E."/>
            <person name="Barry K."/>
            <person name="Schmutz J."/>
            <person name="Baker S.E."/>
            <person name="Ciuffetti L.M."/>
            <person name="Grigoriev I.V."/>
            <person name="Zhong S."/>
            <person name="Turgeon B.G."/>
        </authorList>
    </citation>
    <scope>NUCLEOTIDE SEQUENCE [LARGE SCALE GENOMIC DNA]</scope>
    <source>
        <strain evidence="2 3">ATCC 44560</strain>
    </source>
</reference>
<dbReference type="AlphaFoldDB" id="W6ZZZ4"/>
<dbReference type="GeneID" id="19126604"/>
<dbReference type="Proteomes" id="UP000054032">
    <property type="component" value="Unassembled WGS sequence"/>
</dbReference>
<evidence type="ECO:0000313" key="3">
    <source>
        <dbReference type="Proteomes" id="UP000054032"/>
    </source>
</evidence>
<gene>
    <name evidence="2" type="ORF">COCMIDRAFT_85119</name>
</gene>
<proteinExistence type="predicted"/>
<keyword evidence="3" id="KW-1185">Reference proteome</keyword>
<protein>
    <submittedName>
        <fullName evidence="2">Uncharacterized protein</fullName>
    </submittedName>
</protein>
<sequence length="77" mass="8636">LQCRRKWATICRLSPQRLRGLVTDGPCRLERKSLRSIFLVRRCISSAPSLLLRCNTFLVSVGVCLYIALSSLSASIL</sequence>
<evidence type="ECO:0000313" key="2">
    <source>
        <dbReference type="EMBL" id="EUC49291.1"/>
    </source>
</evidence>
<keyword evidence="1" id="KW-0472">Membrane</keyword>
<accession>W6ZZZ4</accession>
<dbReference type="HOGENOM" id="CLU_2644580_0_0_1"/>
<name>W6ZZZ4_COCMI</name>
<dbReference type="OrthoDB" id="3944058at2759"/>
<evidence type="ECO:0000256" key="1">
    <source>
        <dbReference type="SAM" id="Phobius"/>
    </source>
</evidence>